<proteinExistence type="predicted"/>
<evidence type="ECO:0000313" key="1">
    <source>
        <dbReference type="EMBL" id="KAF3543877.1"/>
    </source>
</evidence>
<organism evidence="1 2">
    <name type="scientific">Brassica cretica</name>
    <name type="common">Mustard</name>
    <dbReference type="NCBI Taxonomy" id="69181"/>
    <lineage>
        <taxon>Eukaryota</taxon>
        <taxon>Viridiplantae</taxon>
        <taxon>Streptophyta</taxon>
        <taxon>Embryophyta</taxon>
        <taxon>Tracheophyta</taxon>
        <taxon>Spermatophyta</taxon>
        <taxon>Magnoliopsida</taxon>
        <taxon>eudicotyledons</taxon>
        <taxon>Gunneridae</taxon>
        <taxon>Pentapetalae</taxon>
        <taxon>rosids</taxon>
        <taxon>malvids</taxon>
        <taxon>Brassicales</taxon>
        <taxon>Brassicaceae</taxon>
        <taxon>Brassiceae</taxon>
        <taxon>Brassica</taxon>
    </lineage>
</organism>
<gene>
    <name evidence="1" type="ORF">DY000_02009669</name>
</gene>
<dbReference type="InterPro" id="IPR024768">
    <property type="entry name" value="Marf1"/>
</dbReference>
<comment type="caution">
    <text evidence="1">The sequence shown here is derived from an EMBL/GenBank/DDBJ whole genome shotgun (WGS) entry which is preliminary data.</text>
</comment>
<name>A0ABQ7BX18_BRACR</name>
<dbReference type="PANTHER" id="PTHR14379:SF57">
    <property type="entry name" value="NYN DOMAIN-CONTAINING PROTEIN"/>
    <property type="match status" value="1"/>
</dbReference>
<dbReference type="PANTHER" id="PTHR14379">
    <property type="entry name" value="LIMKAIN B LKAP"/>
    <property type="match status" value="1"/>
</dbReference>
<keyword evidence="2" id="KW-1185">Reference proteome</keyword>
<evidence type="ECO:0000313" key="2">
    <source>
        <dbReference type="Proteomes" id="UP000266723"/>
    </source>
</evidence>
<reference evidence="1 2" key="1">
    <citation type="journal article" date="2020" name="BMC Genomics">
        <title>Intraspecific diversification of the crop wild relative Brassica cretica Lam. using demographic model selection.</title>
        <authorList>
            <person name="Kioukis A."/>
            <person name="Michalopoulou V.A."/>
            <person name="Briers L."/>
            <person name="Pirintsos S."/>
            <person name="Studholme D.J."/>
            <person name="Pavlidis P."/>
            <person name="Sarris P.F."/>
        </authorList>
    </citation>
    <scope>NUCLEOTIDE SEQUENCE [LARGE SCALE GENOMIC DNA]</scope>
    <source>
        <strain evidence="2">cv. PFS-1207/04</strain>
    </source>
</reference>
<dbReference type="EMBL" id="QGKV02000832">
    <property type="protein sequence ID" value="KAF3543877.1"/>
    <property type="molecule type" value="Genomic_DNA"/>
</dbReference>
<sequence length="112" mass="12585">MKSYWPVILEVHPRLGPVDLNSDAGHRGEVDIMAYGVDEGHNFEAGVQFSPFPAGDDIARHTKMLGDIRAWSSDNPNPSNLFLIMGDPSVDFLPYIEFLKSSKGYKIHYTYI</sequence>
<dbReference type="Proteomes" id="UP000266723">
    <property type="component" value="Unassembled WGS sequence"/>
</dbReference>
<protein>
    <submittedName>
        <fullName evidence="1">Uncharacterized protein</fullName>
    </submittedName>
</protein>
<accession>A0ABQ7BX18</accession>